<reference evidence="7" key="3">
    <citation type="submission" date="2015-02" db="UniProtKB">
        <authorList>
            <consortium name="EnsemblProtists"/>
        </authorList>
    </citation>
    <scope>IDENTIFICATION</scope>
    <source>
        <strain evidence="7">DAOM BR144</strain>
    </source>
</reference>
<dbReference type="GO" id="GO:0004722">
    <property type="term" value="F:protein serine/threonine phosphatase activity"/>
    <property type="evidence" value="ECO:0007669"/>
    <property type="project" value="InterPro"/>
</dbReference>
<dbReference type="InterPro" id="IPR001932">
    <property type="entry name" value="PPM-type_phosphatase-like_dom"/>
</dbReference>
<evidence type="ECO:0000256" key="5">
    <source>
        <dbReference type="RuleBase" id="RU003465"/>
    </source>
</evidence>
<dbReference type="InterPro" id="IPR036457">
    <property type="entry name" value="PPM-type-like_dom_sf"/>
</dbReference>
<dbReference type="PROSITE" id="PS01032">
    <property type="entry name" value="PPM_1"/>
    <property type="match status" value="1"/>
</dbReference>
<comment type="similarity">
    <text evidence="5">Belongs to the PP2C family.</text>
</comment>
<dbReference type="OMA" id="QEPSTWT"/>
<keyword evidence="2" id="KW-0479">Metal-binding</keyword>
<dbReference type="Gene3D" id="3.60.40.10">
    <property type="entry name" value="PPM-type phosphatase domain"/>
    <property type="match status" value="1"/>
</dbReference>
<keyword evidence="3 5" id="KW-0378">Hydrolase</keyword>
<dbReference type="VEuPathDB" id="FungiDB:PYU1_G005482"/>
<comment type="subcellular location">
    <subcellularLocation>
        <location evidence="1">Membrane</location>
        <topology evidence="1">Peripheral membrane protein</topology>
    </subcellularLocation>
</comment>
<evidence type="ECO:0000313" key="8">
    <source>
        <dbReference type="Proteomes" id="UP000019132"/>
    </source>
</evidence>
<dbReference type="GO" id="GO:0046872">
    <property type="term" value="F:metal ion binding"/>
    <property type="evidence" value="ECO:0007669"/>
    <property type="project" value="UniProtKB-KW"/>
</dbReference>
<sequence length="308" mass="33934">MVFGVKKYALATSSGVRPTNEDRFRIITNLELFGKGLLTTERASIQNYDDALLQRTMESYVNNKGSAPVYDVNTLLKAKTASDTELYGIYDGHGGARCSSLLALLLPLYLLRHPDFAYSIENAAKQACLAINDEILKREAANQCEGGSTAITLLIRKDIAYFCNTGDCRAIIVSRQGVIALTTDHKAANEVERRRVEESGGMVLYVRGVPRVNGRLAVARAFGDSELKECVISLPDVTTHELTPEDEFIVLASDGLWDALPNEQVLSCIHNNPWLSTQEMAKVLIDRAIELGSMDNITVLIVDVRKQP</sequence>
<dbReference type="PANTHER" id="PTHR47992">
    <property type="entry name" value="PROTEIN PHOSPHATASE"/>
    <property type="match status" value="1"/>
</dbReference>
<dbReference type="InterPro" id="IPR015655">
    <property type="entry name" value="PP2C"/>
</dbReference>
<feature type="domain" description="PPM-type phosphatase" evidence="6">
    <location>
        <begin position="7"/>
        <end position="304"/>
    </location>
</feature>
<proteinExistence type="inferred from homology"/>
<evidence type="ECO:0000259" key="6">
    <source>
        <dbReference type="PROSITE" id="PS51746"/>
    </source>
</evidence>
<reference evidence="8" key="1">
    <citation type="journal article" date="2010" name="Genome Biol.">
        <title>Genome sequence of the necrotrophic plant pathogen Pythium ultimum reveals original pathogenicity mechanisms and effector repertoire.</title>
        <authorList>
            <person name="Levesque C.A."/>
            <person name="Brouwer H."/>
            <person name="Cano L."/>
            <person name="Hamilton J.P."/>
            <person name="Holt C."/>
            <person name="Huitema E."/>
            <person name="Raffaele S."/>
            <person name="Robideau G.P."/>
            <person name="Thines M."/>
            <person name="Win J."/>
            <person name="Zerillo M.M."/>
            <person name="Beakes G.W."/>
            <person name="Boore J.L."/>
            <person name="Busam D."/>
            <person name="Dumas B."/>
            <person name="Ferriera S."/>
            <person name="Fuerstenberg S.I."/>
            <person name="Gachon C.M."/>
            <person name="Gaulin E."/>
            <person name="Govers F."/>
            <person name="Grenville-Briggs L."/>
            <person name="Horner N."/>
            <person name="Hostetler J."/>
            <person name="Jiang R.H."/>
            <person name="Johnson J."/>
            <person name="Krajaejun T."/>
            <person name="Lin H."/>
            <person name="Meijer H.J."/>
            <person name="Moore B."/>
            <person name="Morris P."/>
            <person name="Phuntmart V."/>
            <person name="Puiu D."/>
            <person name="Shetty J."/>
            <person name="Stajich J.E."/>
            <person name="Tripathy S."/>
            <person name="Wawra S."/>
            <person name="van West P."/>
            <person name="Whitty B.R."/>
            <person name="Coutinho P.M."/>
            <person name="Henrissat B."/>
            <person name="Martin F."/>
            <person name="Thomas P.D."/>
            <person name="Tyler B.M."/>
            <person name="De Vries R.P."/>
            <person name="Kamoun S."/>
            <person name="Yandell M."/>
            <person name="Tisserat N."/>
            <person name="Buell C.R."/>
        </authorList>
    </citation>
    <scope>NUCLEOTIDE SEQUENCE</scope>
    <source>
        <strain evidence="8">DAOM:BR144</strain>
    </source>
</reference>
<dbReference type="HOGENOM" id="CLU_013173_0_4_1"/>
<dbReference type="GO" id="GO:0016020">
    <property type="term" value="C:membrane"/>
    <property type="evidence" value="ECO:0007669"/>
    <property type="project" value="UniProtKB-SubCell"/>
</dbReference>
<dbReference type="EMBL" id="GL376633">
    <property type="status" value="NOT_ANNOTATED_CDS"/>
    <property type="molecule type" value="Genomic_DNA"/>
</dbReference>
<name>K3WKK1_GLOUD</name>
<keyword evidence="4 5" id="KW-0904">Protein phosphatase</keyword>
<dbReference type="InParanoid" id="K3WKK1"/>
<dbReference type="CDD" id="cd00143">
    <property type="entry name" value="PP2Cc"/>
    <property type="match status" value="1"/>
</dbReference>
<evidence type="ECO:0000256" key="4">
    <source>
        <dbReference type="ARBA" id="ARBA00022912"/>
    </source>
</evidence>
<dbReference type="SMART" id="SM00332">
    <property type="entry name" value="PP2Cc"/>
    <property type="match status" value="1"/>
</dbReference>
<evidence type="ECO:0000256" key="3">
    <source>
        <dbReference type="ARBA" id="ARBA00022801"/>
    </source>
</evidence>
<reference evidence="8" key="2">
    <citation type="submission" date="2010-04" db="EMBL/GenBank/DDBJ databases">
        <authorList>
            <person name="Buell R."/>
            <person name="Hamilton J."/>
            <person name="Hostetler J."/>
        </authorList>
    </citation>
    <scope>NUCLEOTIDE SEQUENCE [LARGE SCALE GENOMIC DNA]</scope>
    <source>
        <strain evidence="8">DAOM:BR144</strain>
    </source>
</reference>
<evidence type="ECO:0000313" key="7">
    <source>
        <dbReference type="EnsemblProtists" id="PYU1_T005493"/>
    </source>
</evidence>
<dbReference type="eggNOG" id="KOG0698">
    <property type="taxonomic scope" value="Eukaryota"/>
</dbReference>
<dbReference type="SMART" id="SM00331">
    <property type="entry name" value="PP2C_SIG"/>
    <property type="match status" value="1"/>
</dbReference>
<keyword evidence="8" id="KW-1185">Reference proteome</keyword>
<evidence type="ECO:0000256" key="1">
    <source>
        <dbReference type="ARBA" id="ARBA00004170"/>
    </source>
</evidence>
<protein>
    <recommendedName>
        <fullName evidence="6">PPM-type phosphatase domain-containing protein</fullName>
    </recommendedName>
</protein>
<evidence type="ECO:0000256" key="2">
    <source>
        <dbReference type="ARBA" id="ARBA00022723"/>
    </source>
</evidence>
<dbReference type="SUPFAM" id="SSF81606">
    <property type="entry name" value="PP2C-like"/>
    <property type="match status" value="1"/>
</dbReference>
<dbReference type="Proteomes" id="UP000019132">
    <property type="component" value="Unassembled WGS sequence"/>
</dbReference>
<dbReference type="InterPro" id="IPR000222">
    <property type="entry name" value="PP2C_BS"/>
</dbReference>
<dbReference type="EnsemblProtists" id="PYU1_T005493">
    <property type="protein sequence ID" value="PYU1_T005493"/>
    <property type="gene ID" value="PYU1_G005482"/>
</dbReference>
<dbReference type="PROSITE" id="PS51746">
    <property type="entry name" value="PPM_2"/>
    <property type="match status" value="1"/>
</dbReference>
<dbReference type="Pfam" id="PF00481">
    <property type="entry name" value="PP2C"/>
    <property type="match status" value="1"/>
</dbReference>
<dbReference type="FunCoup" id="K3WKK1">
    <property type="interactions" value="2"/>
</dbReference>
<dbReference type="AlphaFoldDB" id="K3WKK1"/>
<organism evidence="7 8">
    <name type="scientific">Globisporangium ultimum (strain ATCC 200006 / CBS 805.95 / DAOM BR144)</name>
    <name type="common">Pythium ultimum</name>
    <dbReference type="NCBI Taxonomy" id="431595"/>
    <lineage>
        <taxon>Eukaryota</taxon>
        <taxon>Sar</taxon>
        <taxon>Stramenopiles</taxon>
        <taxon>Oomycota</taxon>
        <taxon>Peronosporomycetes</taxon>
        <taxon>Pythiales</taxon>
        <taxon>Pythiaceae</taxon>
        <taxon>Globisporangium</taxon>
    </lineage>
</organism>
<dbReference type="STRING" id="431595.K3WKK1"/>
<accession>K3WKK1</accession>